<name>A0AAJ6TZL0_POPEU</name>
<keyword evidence="22" id="KW-1185">Reference proteome</keyword>
<dbReference type="PANTHER" id="PTHR27005:SF335">
    <property type="entry name" value="PROTEIN KINASE DOMAIN-CONTAINING PROTEIN"/>
    <property type="match status" value="1"/>
</dbReference>
<dbReference type="GO" id="GO:0005524">
    <property type="term" value="F:ATP binding"/>
    <property type="evidence" value="ECO:0007669"/>
    <property type="project" value="UniProtKB-KW"/>
</dbReference>
<evidence type="ECO:0000256" key="10">
    <source>
        <dbReference type="ARBA" id="ARBA00022777"/>
    </source>
</evidence>
<evidence type="ECO:0000256" key="19">
    <source>
        <dbReference type="SAM" id="Phobius"/>
    </source>
</evidence>
<accession>A0AAJ6TZL0</accession>
<dbReference type="Pfam" id="PF07645">
    <property type="entry name" value="EGF_CA"/>
    <property type="match status" value="1"/>
</dbReference>
<keyword evidence="8" id="KW-0677">Repeat</keyword>
<evidence type="ECO:0000256" key="5">
    <source>
        <dbReference type="ARBA" id="ARBA00022679"/>
    </source>
</evidence>
<feature type="chain" id="PRO_5042580681" evidence="20">
    <location>
        <begin position="25"/>
        <end position="695"/>
    </location>
</feature>
<evidence type="ECO:0000313" key="22">
    <source>
        <dbReference type="Proteomes" id="UP000694918"/>
    </source>
</evidence>
<dbReference type="GO" id="GO:0004674">
    <property type="term" value="F:protein serine/threonine kinase activity"/>
    <property type="evidence" value="ECO:0007669"/>
    <property type="project" value="UniProtKB-KW"/>
</dbReference>
<keyword evidence="3" id="KW-0245">EGF-like domain</keyword>
<keyword evidence="15" id="KW-0325">Glycoprotein</keyword>
<dbReference type="FunFam" id="3.30.200.20:FF:000043">
    <property type="entry name" value="Wall-associated receptor kinase 2"/>
    <property type="match status" value="1"/>
</dbReference>
<dbReference type="PANTHER" id="PTHR27005">
    <property type="entry name" value="WALL-ASSOCIATED RECEPTOR KINASE-LIKE 21"/>
    <property type="match status" value="1"/>
</dbReference>
<dbReference type="InterPro" id="IPR018097">
    <property type="entry name" value="EGF_Ca-bd_CS"/>
</dbReference>
<comment type="catalytic activity">
    <reaction evidence="17">
        <text>L-threonyl-[protein] + ATP = O-phospho-L-threonyl-[protein] + ADP + H(+)</text>
        <dbReference type="Rhea" id="RHEA:46608"/>
        <dbReference type="Rhea" id="RHEA-COMP:11060"/>
        <dbReference type="Rhea" id="RHEA-COMP:11605"/>
        <dbReference type="ChEBI" id="CHEBI:15378"/>
        <dbReference type="ChEBI" id="CHEBI:30013"/>
        <dbReference type="ChEBI" id="CHEBI:30616"/>
        <dbReference type="ChEBI" id="CHEBI:61977"/>
        <dbReference type="ChEBI" id="CHEBI:456216"/>
    </reaction>
</comment>
<dbReference type="InterPro" id="IPR001245">
    <property type="entry name" value="Ser-Thr/Tyr_kinase_cat_dom"/>
</dbReference>
<dbReference type="PROSITE" id="PS50011">
    <property type="entry name" value="PROTEIN_KINASE_DOM"/>
    <property type="match status" value="1"/>
</dbReference>
<dbReference type="InterPro" id="IPR025287">
    <property type="entry name" value="WAK_GUB"/>
</dbReference>
<dbReference type="Gene3D" id="3.30.200.20">
    <property type="entry name" value="Phosphorylase Kinase, domain 1"/>
    <property type="match status" value="1"/>
</dbReference>
<dbReference type="InterPro" id="IPR008271">
    <property type="entry name" value="Ser/Thr_kinase_AS"/>
</dbReference>
<dbReference type="GO" id="GO:0005886">
    <property type="term" value="C:plasma membrane"/>
    <property type="evidence" value="ECO:0007669"/>
    <property type="project" value="TreeGrafter"/>
</dbReference>
<keyword evidence="2" id="KW-0723">Serine/threonine-protein kinase</keyword>
<evidence type="ECO:0000256" key="9">
    <source>
        <dbReference type="ARBA" id="ARBA00022741"/>
    </source>
</evidence>
<evidence type="ECO:0000256" key="16">
    <source>
        <dbReference type="ARBA" id="ARBA00047558"/>
    </source>
</evidence>
<keyword evidence="6 19" id="KW-0812">Transmembrane</keyword>
<organism evidence="22 23">
    <name type="scientific">Populus euphratica</name>
    <name type="common">Euphrates poplar</name>
    <dbReference type="NCBI Taxonomy" id="75702"/>
    <lineage>
        <taxon>Eukaryota</taxon>
        <taxon>Viridiplantae</taxon>
        <taxon>Streptophyta</taxon>
        <taxon>Embryophyta</taxon>
        <taxon>Tracheophyta</taxon>
        <taxon>Spermatophyta</taxon>
        <taxon>Magnoliopsida</taxon>
        <taxon>eudicotyledons</taxon>
        <taxon>Gunneridae</taxon>
        <taxon>Pentapetalae</taxon>
        <taxon>rosids</taxon>
        <taxon>fabids</taxon>
        <taxon>Malpighiales</taxon>
        <taxon>Salicaceae</taxon>
        <taxon>Saliceae</taxon>
        <taxon>Populus</taxon>
    </lineage>
</organism>
<evidence type="ECO:0000256" key="3">
    <source>
        <dbReference type="ARBA" id="ARBA00022536"/>
    </source>
</evidence>
<dbReference type="InterPro" id="IPR000719">
    <property type="entry name" value="Prot_kinase_dom"/>
</dbReference>
<feature type="domain" description="Protein kinase" evidence="21">
    <location>
        <begin position="377"/>
        <end position="651"/>
    </location>
</feature>
<keyword evidence="12 19" id="KW-1133">Transmembrane helix</keyword>
<dbReference type="SUPFAM" id="SSF56112">
    <property type="entry name" value="Protein kinase-like (PK-like)"/>
    <property type="match status" value="1"/>
</dbReference>
<evidence type="ECO:0000256" key="17">
    <source>
        <dbReference type="ARBA" id="ARBA00047951"/>
    </source>
</evidence>
<evidence type="ECO:0000256" key="20">
    <source>
        <dbReference type="SAM" id="SignalP"/>
    </source>
</evidence>
<sequence length="695" mass="77691">MEKMVSKLVVKMTLLMLMFQLAKAATPVAKFGCPDRCGAISIPYPFGTRKECYMDERFAIECNDTANPPRAFISRIKMEVLNISVETATATVKSPVISFNCIGRVDGVPLNLTGTPFVFSSKRNWFVAVGCDTQAFMTGTEPDLVIGESTWGNLQSNVRLQENKMCSVQNCSQARIPSLLQVFNPRLVSTNANQVGEGCKLAFLVNPTWFESNISDPFAMQYRDYVPMDLGWMMNLNDNGISTHCEESYNQSSKSECVCEDGLEGNPYLERGCTDVDECKTPEKNTCQGMLKCLNTRGGYRCVINKIYIIIIVIGLVGVLFLLTGARWIYNCIRLKKKFFKRNGGLLLQQQLSSSDGSVQKTKIFSSNELEKATDYFNESRILGHGGQGTVYKGMLADGTIVAVKKSKIMDEDKLEEFINEVVILSQISHRNVVRLLGCCLETDVPLLVYEFIPNGTLFQYLHEQNEDFTLSWELRLRIASEAAGAISYLHSTASIPIYHRDIKSTNILLDEKYTAKVSDFGTSRSVSIDQTHLTTKVQGTFGYLDPEYFRTSQLTEKSDVYSFGVVLVELLSGKKPIFLTHSLETMSLAEHFIELMEDSRLFDIIDAQVKGDCSEEEAIAIANLAKRCLNLNGRNRPTMREVAMELEGILLSRNGINIQQIEADNSSRSISCSSFEISIDLPLDCKPSTSSETW</sequence>
<dbReference type="InterPro" id="IPR013695">
    <property type="entry name" value="WAK"/>
</dbReference>
<dbReference type="SMART" id="SM00220">
    <property type="entry name" value="S_TKc"/>
    <property type="match status" value="1"/>
</dbReference>
<dbReference type="Gene3D" id="2.90.20.10">
    <property type="entry name" value="Plasmodium vivax P25 domain"/>
    <property type="match status" value="1"/>
</dbReference>
<evidence type="ECO:0000256" key="18">
    <source>
        <dbReference type="ARBA" id="ARBA00058961"/>
    </source>
</evidence>
<evidence type="ECO:0000256" key="15">
    <source>
        <dbReference type="ARBA" id="ARBA00023180"/>
    </source>
</evidence>
<keyword evidence="4" id="KW-0597">Phosphoprotein</keyword>
<dbReference type="GO" id="GO:0030247">
    <property type="term" value="F:polysaccharide binding"/>
    <property type="evidence" value="ECO:0007669"/>
    <property type="project" value="InterPro"/>
</dbReference>
<keyword evidence="14" id="KW-1015">Disulfide bond</keyword>
<dbReference type="InterPro" id="IPR011009">
    <property type="entry name" value="Kinase-like_dom_sf"/>
</dbReference>
<reference evidence="23" key="1">
    <citation type="submission" date="2025-08" db="UniProtKB">
        <authorList>
            <consortium name="RefSeq"/>
        </authorList>
    </citation>
    <scope>IDENTIFICATION</scope>
</reference>
<protein>
    <submittedName>
        <fullName evidence="23">Wall-associated receptor kinase-like 8</fullName>
    </submittedName>
</protein>
<keyword evidence="7 20" id="KW-0732">Signal</keyword>
<dbReference type="FunFam" id="1.10.510.10:FF:000084">
    <property type="entry name" value="Wall-associated receptor kinase 2"/>
    <property type="match status" value="1"/>
</dbReference>
<dbReference type="PROSITE" id="PS01187">
    <property type="entry name" value="EGF_CA"/>
    <property type="match status" value="1"/>
</dbReference>
<dbReference type="GeneID" id="105122888"/>
<keyword evidence="10" id="KW-0418">Kinase</keyword>
<dbReference type="CDD" id="cd14066">
    <property type="entry name" value="STKc_IRAK"/>
    <property type="match status" value="1"/>
</dbReference>
<dbReference type="PROSITE" id="PS00108">
    <property type="entry name" value="PROTEIN_KINASE_ST"/>
    <property type="match status" value="1"/>
</dbReference>
<dbReference type="FunFam" id="2.10.25.10:FF:000038">
    <property type="entry name" value="Fibrillin 2"/>
    <property type="match status" value="1"/>
</dbReference>
<dbReference type="Pfam" id="PF13947">
    <property type="entry name" value="GUB_WAK_bind"/>
    <property type="match status" value="1"/>
</dbReference>
<evidence type="ECO:0000256" key="8">
    <source>
        <dbReference type="ARBA" id="ARBA00022737"/>
    </source>
</evidence>
<keyword evidence="5" id="KW-0808">Transferase</keyword>
<keyword evidence="9" id="KW-0547">Nucleotide-binding</keyword>
<dbReference type="CDD" id="cd00054">
    <property type="entry name" value="EGF_CA"/>
    <property type="match status" value="1"/>
</dbReference>
<dbReference type="Pfam" id="PF08488">
    <property type="entry name" value="WAK"/>
    <property type="match status" value="1"/>
</dbReference>
<comment type="catalytic activity">
    <reaction evidence="16">
        <text>L-seryl-[protein] + ATP = O-phospho-L-seryl-[protein] + ADP + H(+)</text>
        <dbReference type="Rhea" id="RHEA:17989"/>
        <dbReference type="Rhea" id="RHEA-COMP:9863"/>
        <dbReference type="Rhea" id="RHEA-COMP:11604"/>
        <dbReference type="ChEBI" id="CHEBI:15378"/>
        <dbReference type="ChEBI" id="CHEBI:29999"/>
        <dbReference type="ChEBI" id="CHEBI:30616"/>
        <dbReference type="ChEBI" id="CHEBI:83421"/>
        <dbReference type="ChEBI" id="CHEBI:456216"/>
    </reaction>
</comment>
<evidence type="ECO:0000256" key="6">
    <source>
        <dbReference type="ARBA" id="ARBA00022692"/>
    </source>
</evidence>
<dbReference type="GO" id="GO:0007166">
    <property type="term" value="P:cell surface receptor signaling pathway"/>
    <property type="evidence" value="ECO:0007669"/>
    <property type="project" value="InterPro"/>
</dbReference>
<feature type="signal peptide" evidence="20">
    <location>
        <begin position="1"/>
        <end position="24"/>
    </location>
</feature>
<dbReference type="InterPro" id="IPR049883">
    <property type="entry name" value="NOTCH1_EGF-like"/>
</dbReference>
<dbReference type="Proteomes" id="UP000694918">
    <property type="component" value="Unplaced"/>
</dbReference>
<evidence type="ECO:0000256" key="2">
    <source>
        <dbReference type="ARBA" id="ARBA00022527"/>
    </source>
</evidence>
<evidence type="ECO:0000256" key="11">
    <source>
        <dbReference type="ARBA" id="ARBA00022840"/>
    </source>
</evidence>
<dbReference type="InterPro" id="IPR045274">
    <property type="entry name" value="WAK-like"/>
</dbReference>
<evidence type="ECO:0000256" key="7">
    <source>
        <dbReference type="ARBA" id="ARBA00022729"/>
    </source>
</evidence>
<comment type="subcellular location">
    <subcellularLocation>
        <location evidence="1">Membrane</location>
        <topology evidence="1">Single-pass type I membrane protein</topology>
    </subcellularLocation>
</comment>
<dbReference type="GO" id="GO:0005509">
    <property type="term" value="F:calcium ion binding"/>
    <property type="evidence" value="ECO:0007669"/>
    <property type="project" value="InterPro"/>
</dbReference>
<evidence type="ECO:0000313" key="23">
    <source>
        <dbReference type="RefSeq" id="XP_011020557.1"/>
    </source>
</evidence>
<comment type="function">
    <text evidence="18">Serine/threonine-protein kinase that may function as a signaling receptor of extracellular matrix component. Binding to pectin may have significance in the control of cell expansion, morphogenesis and development.</text>
</comment>
<evidence type="ECO:0000256" key="14">
    <source>
        <dbReference type="ARBA" id="ARBA00023157"/>
    </source>
</evidence>
<keyword evidence="13 19" id="KW-0472">Membrane</keyword>
<dbReference type="Pfam" id="PF07714">
    <property type="entry name" value="PK_Tyr_Ser-Thr"/>
    <property type="match status" value="1"/>
</dbReference>
<proteinExistence type="predicted"/>
<evidence type="ECO:0000256" key="1">
    <source>
        <dbReference type="ARBA" id="ARBA00004479"/>
    </source>
</evidence>
<evidence type="ECO:0000256" key="12">
    <source>
        <dbReference type="ARBA" id="ARBA00022989"/>
    </source>
</evidence>
<dbReference type="AlphaFoldDB" id="A0AAJ6TZL0"/>
<feature type="transmembrane region" description="Helical" evidence="19">
    <location>
        <begin position="307"/>
        <end position="330"/>
    </location>
</feature>
<keyword evidence="11" id="KW-0067">ATP-binding</keyword>
<dbReference type="Gene3D" id="1.10.510.10">
    <property type="entry name" value="Transferase(Phosphotransferase) domain 1"/>
    <property type="match status" value="1"/>
</dbReference>
<evidence type="ECO:0000256" key="13">
    <source>
        <dbReference type="ARBA" id="ARBA00023136"/>
    </source>
</evidence>
<evidence type="ECO:0000256" key="4">
    <source>
        <dbReference type="ARBA" id="ARBA00022553"/>
    </source>
</evidence>
<dbReference type="RefSeq" id="XP_011020557.1">
    <property type="nucleotide sequence ID" value="XM_011022255.1"/>
</dbReference>
<dbReference type="KEGG" id="peu:105122888"/>
<gene>
    <name evidence="23" type="primary">LOC105122888</name>
</gene>
<evidence type="ECO:0000259" key="21">
    <source>
        <dbReference type="PROSITE" id="PS50011"/>
    </source>
</evidence>